<reference evidence="1 2" key="1">
    <citation type="journal article" date="2020" name="Nature">
        <title>Six reference-quality genomes reveal evolution of bat adaptations.</title>
        <authorList>
            <person name="Jebb D."/>
            <person name="Huang Z."/>
            <person name="Pippel M."/>
            <person name="Hughes G.M."/>
            <person name="Lavrichenko K."/>
            <person name="Devanna P."/>
            <person name="Winkler S."/>
            <person name="Jermiin L.S."/>
            <person name="Skirmuntt E.C."/>
            <person name="Katzourakis A."/>
            <person name="Burkitt-Gray L."/>
            <person name="Ray D.A."/>
            <person name="Sullivan K.A.M."/>
            <person name="Roscito J.G."/>
            <person name="Kirilenko B.M."/>
            <person name="Davalos L.M."/>
            <person name="Corthals A.P."/>
            <person name="Power M.L."/>
            <person name="Jones G."/>
            <person name="Ransome R.D."/>
            <person name="Dechmann D.K.N."/>
            <person name="Locatelli A.G."/>
            <person name="Puechmaille S.J."/>
            <person name="Fedrigo O."/>
            <person name="Jarvis E.D."/>
            <person name="Hiller M."/>
            <person name="Vernes S.C."/>
            <person name="Myers E.W."/>
            <person name="Teeling E.C."/>
        </authorList>
    </citation>
    <scope>NUCLEOTIDE SEQUENCE [LARGE SCALE GENOMIC DNA]</scope>
    <source>
        <strain evidence="1">MRouAeg1</strain>
        <tissue evidence="1">Muscle</tissue>
    </source>
</reference>
<protein>
    <submittedName>
        <fullName evidence="1">Uncharacterized protein</fullName>
    </submittedName>
</protein>
<name>A0A7J8GAD0_ROUAE</name>
<dbReference type="EMBL" id="JACASE010000006">
    <property type="protein sequence ID" value="KAF6456896.1"/>
    <property type="molecule type" value="Genomic_DNA"/>
</dbReference>
<accession>A0A7J8GAD0</accession>
<gene>
    <name evidence="1" type="ORF">HJG63_011529</name>
</gene>
<dbReference type="AlphaFoldDB" id="A0A7J8GAD0"/>
<organism evidence="1 2">
    <name type="scientific">Rousettus aegyptiacus</name>
    <name type="common">Egyptian fruit bat</name>
    <name type="synonym">Pteropus aegyptiacus</name>
    <dbReference type="NCBI Taxonomy" id="9407"/>
    <lineage>
        <taxon>Eukaryota</taxon>
        <taxon>Metazoa</taxon>
        <taxon>Chordata</taxon>
        <taxon>Craniata</taxon>
        <taxon>Vertebrata</taxon>
        <taxon>Euteleostomi</taxon>
        <taxon>Mammalia</taxon>
        <taxon>Eutheria</taxon>
        <taxon>Laurasiatheria</taxon>
        <taxon>Chiroptera</taxon>
        <taxon>Yinpterochiroptera</taxon>
        <taxon>Pteropodoidea</taxon>
        <taxon>Pteropodidae</taxon>
        <taxon>Rousettinae</taxon>
        <taxon>Rousettus</taxon>
    </lineage>
</organism>
<evidence type="ECO:0000313" key="1">
    <source>
        <dbReference type="EMBL" id="KAF6456896.1"/>
    </source>
</evidence>
<dbReference type="Proteomes" id="UP000593571">
    <property type="component" value="Unassembled WGS sequence"/>
</dbReference>
<comment type="caution">
    <text evidence="1">The sequence shown here is derived from an EMBL/GenBank/DDBJ whole genome shotgun (WGS) entry which is preliminary data.</text>
</comment>
<sequence>MLPLCNFKGKVKKWRTSPVQGDTPSGPDSSLLCWEHFLPPLSSGRVVRILLVSLDSCLTVLYLCPALGSLFLALTMVNLIACYLCCLEASPPFPAPWSGPVNRFVRSLSKAAFSGTRLGLPGMHLIGSIITLSYDRLFPDPLAPLDGQLCGGGDLAPGLAPRA</sequence>
<evidence type="ECO:0000313" key="2">
    <source>
        <dbReference type="Proteomes" id="UP000593571"/>
    </source>
</evidence>
<keyword evidence="2" id="KW-1185">Reference proteome</keyword>
<proteinExistence type="predicted"/>